<comment type="function">
    <text evidence="1 8">Specifically methylates the guanine in position 966 of 16S rRNA in the assembled 30S particle.</text>
</comment>
<evidence type="ECO:0000256" key="6">
    <source>
        <dbReference type="ARBA" id="ARBA00022679"/>
    </source>
</evidence>
<name>A0A8D5AFU4_9GAMM</name>
<dbReference type="InterPro" id="IPR002052">
    <property type="entry name" value="DNA_methylase_N6_adenine_CS"/>
</dbReference>
<dbReference type="EC" id="2.1.1.171" evidence="3 8"/>
<evidence type="ECO:0000313" key="9">
    <source>
        <dbReference type="EMBL" id="BBL69673.1"/>
    </source>
</evidence>
<dbReference type="KEGG" id="moz:MoryE10_02790"/>
<evidence type="ECO:0000256" key="3">
    <source>
        <dbReference type="ARBA" id="ARBA00012141"/>
    </source>
</evidence>
<keyword evidence="8" id="KW-0949">S-adenosyl-L-methionine</keyword>
<proteinExistence type="inferred from homology"/>
<dbReference type="AlphaFoldDB" id="A0A8D5AFU4"/>
<comment type="catalytic activity">
    <reaction evidence="7 8">
        <text>guanosine(966) in 16S rRNA + S-adenosyl-L-methionine = N(2)-methylguanosine(966) in 16S rRNA + S-adenosyl-L-homocysteine + H(+)</text>
        <dbReference type="Rhea" id="RHEA:23548"/>
        <dbReference type="Rhea" id="RHEA-COMP:10211"/>
        <dbReference type="Rhea" id="RHEA-COMP:10212"/>
        <dbReference type="ChEBI" id="CHEBI:15378"/>
        <dbReference type="ChEBI" id="CHEBI:57856"/>
        <dbReference type="ChEBI" id="CHEBI:59789"/>
        <dbReference type="ChEBI" id="CHEBI:74269"/>
        <dbReference type="ChEBI" id="CHEBI:74481"/>
        <dbReference type="EC" id="2.1.1.171"/>
    </reaction>
</comment>
<evidence type="ECO:0000256" key="2">
    <source>
        <dbReference type="ARBA" id="ARBA00005269"/>
    </source>
</evidence>
<dbReference type="GO" id="GO:0003676">
    <property type="term" value="F:nucleic acid binding"/>
    <property type="evidence" value="ECO:0007669"/>
    <property type="project" value="InterPro"/>
</dbReference>
<dbReference type="Proteomes" id="UP000824988">
    <property type="component" value="Chromosome"/>
</dbReference>
<keyword evidence="5 8" id="KW-0489">Methyltransferase</keyword>
<protein>
    <recommendedName>
        <fullName evidence="4 8">Ribosomal RNA small subunit methyltransferase D</fullName>
        <ecNumber evidence="3 8">2.1.1.171</ecNumber>
    </recommendedName>
</protein>
<dbReference type="Pfam" id="PF03602">
    <property type="entry name" value="Cons_hypoth95"/>
    <property type="match status" value="1"/>
</dbReference>
<dbReference type="EMBL" id="AP019782">
    <property type="protein sequence ID" value="BBL69673.1"/>
    <property type="molecule type" value="Genomic_DNA"/>
</dbReference>
<organism evidence="9 10">
    <name type="scientific">Methylogaea oryzae</name>
    <dbReference type="NCBI Taxonomy" id="1295382"/>
    <lineage>
        <taxon>Bacteria</taxon>
        <taxon>Pseudomonadati</taxon>
        <taxon>Pseudomonadota</taxon>
        <taxon>Gammaproteobacteria</taxon>
        <taxon>Methylococcales</taxon>
        <taxon>Methylococcaceae</taxon>
        <taxon>Methylogaea</taxon>
    </lineage>
</organism>
<comment type="similarity">
    <text evidence="2 8">Belongs to the methyltransferase superfamily. RsmD family.</text>
</comment>
<dbReference type="CDD" id="cd02440">
    <property type="entry name" value="AdoMet_MTases"/>
    <property type="match status" value="1"/>
</dbReference>
<evidence type="ECO:0000256" key="5">
    <source>
        <dbReference type="ARBA" id="ARBA00022603"/>
    </source>
</evidence>
<dbReference type="PIRSF" id="PIRSF004553">
    <property type="entry name" value="CHP00095"/>
    <property type="match status" value="1"/>
</dbReference>
<dbReference type="PROSITE" id="PS00092">
    <property type="entry name" value="N6_MTASE"/>
    <property type="match status" value="1"/>
</dbReference>
<evidence type="ECO:0000256" key="7">
    <source>
        <dbReference type="ARBA" id="ARBA00048326"/>
    </source>
</evidence>
<gene>
    <name evidence="9" type="ORF">MoryE10_02790</name>
</gene>
<evidence type="ECO:0000256" key="8">
    <source>
        <dbReference type="PIRNR" id="PIRNR004553"/>
    </source>
</evidence>
<keyword evidence="10" id="KW-1185">Reference proteome</keyword>
<evidence type="ECO:0000313" key="10">
    <source>
        <dbReference type="Proteomes" id="UP000824988"/>
    </source>
</evidence>
<dbReference type="NCBIfam" id="TIGR00095">
    <property type="entry name" value="16S rRNA (guanine(966)-N(2))-methyltransferase RsmD"/>
    <property type="match status" value="1"/>
</dbReference>
<dbReference type="InterPro" id="IPR004398">
    <property type="entry name" value="RNA_MeTrfase_RsmD"/>
</dbReference>
<accession>A0A8D5AFU4</accession>
<dbReference type="PANTHER" id="PTHR43542">
    <property type="entry name" value="METHYLTRANSFERASE"/>
    <property type="match status" value="1"/>
</dbReference>
<sequence length="196" mass="21153">MSAGNRLRIIGGQWRSRVIAFPDMPGLRPTPNRVRETLFNWLQFELDGARCLDLFSGSGALGLEALSRGAASATLVEAQSGACMALRDNVRKLGATAEVVQSDAMRFLAGAATPYDMVFLDPPFGEGLALDCCRLLEERGWLSPGAMVYVEAERTLVLDGLPDCWQLWRSKTAGAVGYHLFQRRPAEGGSSGSATT</sequence>
<evidence type="ECO:0000256" key="1">
    <source>
        <dbReference type="ARBA" id="ARBA00002649"/>
    </source>
</evidence>
<reference evidence="9" key="1">
    <citation type="submission" date="2019-06" db="EMBL/GenBank/DDBJ databases">
        <title>Complete genome sequence of Methylogaea oryzae strain JCM16910.</title>
        <authorList>
            <person name="Asakawa S."/>
        </authorList>
    </citation>
    <scope>NUCLEOTIDE SEQUENCE</scope>
    <source>
        <strain evidence="9">E10</strain>
    </source>
</reference>
<dbReference type="RefSeq" id="WP_221048001.1">
    <property type="nucleotide sequence ID" value="NZ_AP019782.1"/>
</dbReference>
<evidence type="ECO:0000256" key="4">
    <source>
        <dbReference type="ARBA" id="ARBA00013682"/>
    </source>
</evidence>
<keyword evidence="8" id="KW-0698">rRNA processing</keyword>
<keyword evidence="6 8" id="KW-0808">Transferase</keyword>
<dbReference type="PANTHER" id="PTHR43542:SF1">
    <property type="entry name" value="METHYLTRANSFERASE"/>
    <property type="match status" value="1"/>
</dbReference>
<dbReference type="GO" id="GO:0052913">
    <property type="term" value="F:16S rRNA (guanine(966)-N(2))-methyltransferase activity"/>
    <property type="evidence" value="ECO:0007669"/>
    <property type="project" value="UniProtKB-EC"/>
</dbReference>